<dbReference type="Proteomes" id="UP000261284">
    <property type="component" value="Unassembled WGS sequence"/>
</dbReference>
<dbReference type="EMBL" id="QTJU01000003">
    <property type="protein sequence ID" value="RFM28236.1"/>
    <property type="molecule type" value="Genomic_DNA"/>
</dbReference>
<dbReference type="Pfam" id="PF02567">
    <property type="entry name" value="PhzC-PhzF"/>
    <property type="match status" value="1"/>
</dbReference>
<dbReference type="Gene3D" id="3.10.310.10">
    <property type="entry name" value="Diaminopimelate Epimerase, Chain A, domain 1"/>
    <property type="match status" value="1"/>
</dbReference>
<sequence>MDIITRKNATGYHASMNQGKAAFIKTLTLAEAAPILACLGASADDLYPACYPAVVSTGLPYLVLPLRNRAFDIPVGAPGLQALLHAVGAHFLGILDVPNLRIRSGDVDGKVEDAATGSLAGPCGAYLVQQGLQLPDVDFCLHQGENIGRPSKLLVQVRSSGEVMVSGDVCRVAAGVLEEGVADHLNL</sequence>
<protein>
    <submittedName>
        <fullName evidence="1">PhzF family phenazine biosynthesis protein</fullName>
    </submittedName>
</protein>
<comment type="caution">
    <text evidence="1">The sequence shown here is derived from an EMBL/GenBank/DDBJ whole genome shotgun (WGS) entry which is preliminary data.</text>
</comment>
<proteinExistence type="predicted"/>
<dbReference type="RefSeq" id="WP_116847482.1">
    <property type="nucleotide sequence ID" value="NZ_QTJU01000003.1"/>
</dbReference>
<dbReference type="AlphaFoldDB" id="A0A3E1NJX1"/>
<reference evidence="1 2" key="1">
    <citation type="submission" date="2018-08" db="EMBL/GenBank/DDBJ databases">
        <title>Chitinophagaceae sp. K23C18032701, a novel bacterium isolated from forest soil.</title>
        <authorList>
            <person name="Wang C."/>
        </authorList>
    </citation>
    <scope>NUCLEOTIDE SEQUENCE [LARGE SCALE GENOMIC DNA]</scope>
    <source>
        <strain evidence="1 2">K23C18032701</strain>
    </source>
</reference>
<dbReference type="OrthoDB" id="9788221at2"/>
<gene>
    <name evidence="1" type="ORF">DXN05_12010</name>
</gene>
<organism evidence="1 2">
    <name type="scientific">Deminuibacter soli</name>
    <dbReference type="NCBI Taxonomy" id="2291815"/>
    <lineage>
        <taxon>Bacteria</taxon>
        <taxon>Pseudomonadati</taxon>
        <taxon>Bacteroidota</taxon>
        <taxon>Chitinophagia</taxon>
        <taxon>Chitinophagales</taxon>
        <taxon>Chitinophagaceae</taxon>
        <taxon>Deminuibacter</taxon>
    </lineage>
</organism>
<dbReference type="GO" id="GO:0003824">
    <property type="term" value="F:catalytic activity"/>
    <property type="evidence" value="ECO:0007669"/>
    <property type="project" value="InterPro"/>
</dbReference>
<accession>A0A3E1NJX1</accession>
<name>A0A3E1NJX1_9BACT</name>
<evidence type="ECO:0000313" key="1">
    <source>
        <dbReference type="EMBL" id="RFM28236.1"/>
    </source>
</evidence>
<evidence type="ECO:0000313" key="2">
    <source>
        <dbReference type="Proteomes" id="UP000261284"/>
    </source>
</evidence>
<dbReference type="InterPro" id="IPR003719">
    <property type="entry name" value="Phenazine_PhzF-like"/>
</dbReference>
<dbReference type="SUPFAM" id="SSF54506">
    <property type="entry name" value="Diaminopimelate epimerase-like"/>
    <property type="match status" value="1"/>
</dbReference>
<keyword evidence="2" id="KW-1185">Reference proteome</keyword>